<dbReference type="RefSeq" id="WP_184000012.1">
    <property type="nucleotide sequence ID" value="NZ_JACIEH010000003.1"/>
</dbReference>
<evidence type="ECO:0000313" key="2">
    <source>
        <dbReference type="EMBL" id="MBB4100735.1"/>
    </source>
</evidence>
<organism evidence="2 3">
    <name type="scientific">Sphingomonas kyeonggiensis</name>
    <dbReference type="NCBI Taxonomy" id="1268553"/>
    <lineage>
        <taxon>Bacteria</taxon>
        <taxon>Pseudomonadati</taxon>
        <taxon>Pseudomonadota</taxon>
        <taxon>Alphaproteobacteria</taxon>
        <taxon>Sphingomonadales</taxon>
        <taxon>Sphingomonadaceae</taxon>
        <taxon>Sphingomonas</taxon>
    </lineage>
</organism>
<dbReference type="InterPro" id="IPR032710">
    <property type="entry name" value="NTF2-like_dom_sf"/>
</dbReference>
<protein>
    <recommendedName>
        <fullName evidence="1">DUF4440 domain-containing protein</fullName>
    </recommendedName>
</protein>
<dbReference type="Pfam" id="PF14534">
    <property type="entry name" value="DUF4440"/>
    <property type="match status" value="1"/>
</dbReference>
<gene>
    <name evidence="2" type="ORF">GGR46_004307</name>
</gene>
<reference evidence="2 3" key="1">
    <citation type="submission" date="2020-08" db="EMBL/GenBank/DDBJ databases">
        <title>Genomic Encyclopedia of Type Strains, Phase IV (KMG-IV): sequencing the most valuable type-strain genomes for metagenomic binning, comparative biology and taxonomic classification.</title>
        <authorList>
            <person name="Goeker M."/>
        </authorList>
    </citation>
    <scope>NUCLEOTIDE SEQUENCE [LARGE SCALE GENOMIC DNA]</scope>
    <source>
        <strain evidence="2 3">DSM 101806</strain>
    </source>
</reference>
<evidence type="ECO:0000313" key="3">
    <source>
        <dbReference type="Proteomes" id="UP000557392"/>
    </source>
</evidence>
<evidence type="ECO:0000259" key="1">
    <source>
        <dbReference type="Pfam" id="PF14534"/>
    </source>
</evidence>
<dbReference type="InterPro" id="IPR027843">
    <property type="entry name" value="DUF4440"/>
</dbReference>
<feature type="domain" description="DUF4440" evidence="1">
    <location>
        <begin position="40"/>
        <end position="97"/>
    </location>
</feature>
<dbReference type="AlphaFoldDB" id="A0A7W6JWC9"/>
<accession>A0A7W6JWC9</accession>
<dbReference type="Gene3D" id="3.10.450.50">
    <property type="match status" value="1"/>
</dbReference>
<keyword evidence="3" id="KW-1185">Reference proteome</keyword>
<dbReference type="SUPFAM" id="SSF54427">
    <property type="entry name" value="NTF2-like"/>
    <property type="match status" value="1"/>
</dbReference>
<name>A0A7W6JWC9_9SPHN</name>
<sequence>MSWRVGLLIAIAGGVLGADEALAQTVAPVPASDEQGVRCADDAFWRAFNACDAAAMADYFTEDVEFYQDLTGLTRTRSAVVASLIKGPCGTPGLHLRGES</sequence>
<dbReference type="Proteomes" id="UP000557392">
    <property type="component" value="Unassembled WGS sequence"/>
</dbReference>
<dbReference type="EMBL" id="JACIEH010000003">
    <property type="protein sequence ID" value="MBB4100735.1"/>
    <property type="molecule type" value="Genomic_DNA"/>
</dbReference>
<comment type="caution">
    <text evidence="2">The sequence shown here is derived from an EMBL/GenBank/DDBJ whole genome shotgun (WGS) entry which is preliminary data.</text>
</comment>
<proteinExistence type="predicted"/>